<evidence type="ECO:0000256" key="2">
    <source>
        <dbReference type="SAM" id="Phobius"/>
    </source>
</evidence>
<feature type="region of interest" description="Disordered" evidence="1">
    <location>
        <begin position="480"/>
        <end position="504"/>
    </location>
</feature>
<feature type="region of interest" description="Disordered" evidence="1">
    <location>
        <begin position="257"/>
        <end position="280"/>
    </location>
</feature>
<evidence type="ECO:0000313" key="3">
    <source>
        <dbReference type="EMBL" id="KAK3903781.1"/>
    </source>
</evidence>
<feature type="region of interest" description="Disordered" evidence="1">
    <location>
        <begin position="114"/>
        <end position="184"/>
    </location>
</feature>
<keyword evidence="2" id="KW-0472">Membrane</keyword>
<comment type="caution">
    <text evidence="3">The sequence shown here is derived from an EMBL/GenBank/DDBJ whole genome shotgun (WGS) entry which is preliminary data.</text>
</comment>
<dbReference type="Proteomes" id="UP001303889">
    <property type="component" value="Unassembled WGS sequence"/>
</dbReference>
<accession>A0AAN6MMR9</accession>
<evidence type="ECO:0000256" key="1">
    <source>
        <dbReference type="SAM" id="MobiDB-lite"/>
    </source>
</evidence>
<feature type="compositionally biased region" description="Low complexity" evidence="1">
    <location>
        <begin position="930"/>
        <end position="946"/>
    </location>
</feature>
<organism evidence="3 4">
    <name type="scientific">Staphylotrichum tortipilum</name>
    <dbReference type="NCBI Taxonomy" id="2831512"/>
    <lineage>
        <taxon>Eukaryota</taxon>
        <taxon>Fungi</taxon>
        <taxon>Dikarya</taxon>
        <taxon>Ascomycota</taxon>
        <taxon>Pezizomycotina</taxon>
        <taxon>Sordariomycetes</taxon>
        <taxon>Sordariomycetidae</taxon>
        <taxon>Sordariales</taxon>
        <taxon>Chaetomiaceae</taxon>
        <taxon>Staphylotrichum</taxon>
    </lineage>
</organism>
<name>A0AAN6MMR9_9PEZI</name>
<reference evidence="3" key="2">
    <citation type="submission" date="2023-05" db="EMBL/GenBank/DDBJ databases">
        <authorList>
            <consortium name="Lawrence Berkeley National Laboratory"/>
            <person name="Steindorff A."/>
            <person name="Hensen N."/>
            <person name="Bonometti L."/>
            <person name="Westerberg I."/>
            <person name="Brannstrom I.O."/>
            <person name="Guillou S."/>
            <person name="Cros-Aarteil S."/>
            <person name="Calhoun S."/>
            <person name="Haridas S."/>
            <person name="Kuo A."/>
            <person name="Mondo S."/>
            <person name="Pangilinan J."/>
            <person name="Riley R."/>
            <person name="Labutti K."/>
            <person name="Andreopoulos B."/>
            <person name="Lipzen A."/>
            <person name="Chen C."/>
            <person name="Yanf M."/>
            <person name="Daum C."/>
            <person name="Ng V."/>
            <person name="Clum A."/>
            <person name="Ohm R."/>
            <person name="Martin F."/>
            <person name="Silar P."/>
            <person name="Natvig D."/>
            <person name="Lalanne C."/>
            <person name="Gautier V."/>
            <person name="Ament-Velasquez S.L."/>
            <person name="Kruys A."/>
            <person name="Hutchinson M.I."/>
            <person name="Powell A.J."/>
            <person name="Barry K."/>
            <person name="Miller A.N."/>
            <person name="Grigoriev I.V."/>
            <person name="Debuchy R."/>
            <person name="Gladieux P."/>
            <person name="Thoren M.H."/>
            <person name="Johannesson H."/>
        </authorList>
    </citation>
    <scope>NUCLEOTIDE SEQUENCE</scope>
    <source>
        <strain evidence="3">CBS 103.79</strain>
    </source>
</reference>
<keyword evidence="4" id="KW-1185">Reference proteome</keyword>
<feature type="compositionally biased region" description="Basic and acidic residues" evidence="1">
    <location>
        <begin position="171"/>
        <end position="184"/>
    </location>
</feature>
<feature type="transmembrane region" description="Helical" evidence="2">
    <location>
        <begin position="997"/>
        <end position="1019"/>
    </location>
</feature>
<feature type="region of interest" description="Disordered" evidence="1">
    <location>
        <begin position="568"/>
        <end position="609"/>
    </location>
</feature>
<proteinExistence type="predicted"/>
<feature type="region of interest" description="Disordered" evidence="1">
    <location>
        <begin position="802"/>
        <end position="837"/>
    </location>
</feature>
<dbReference type="EMBL" id="MU855430">
    <property type="protein sequence ID" value="KAK3903781.1"/>
    <property type="molecule type" value="Genomic_DNA"/>
</dbReference>
<feature type="compositionally biased region" description="Polar residues" evidence="1">
    <location>
        <begin position="804"/>
        <end position="819"/>
    </location>
</feature>
<sequence length="1072" mass="117327">MPDKSDGKMDEHGKTDEYANYWAAATDGSSQGSTVAQPSRSETSRSITPKGPLFPNLDEAHQAITSKLALRPSGNHIPEEATHIPKEKSPLSEEEYSIAEDSTASLLSARKMEFTKPSHPPLQRCLTPFLGTSSRNPEWNKKPANTDPVDSPLAPESPGADLILDDSSTSAREHPACSEPRTTETHIEKNDGQYHMQPLAAEPTRVADLHRARTQSSDLPMSNMALHRSASRILSANARSPEFRRVKTSIDPGKRLWELRHPTNGSPQGSMPELHHRRGASDHSAWEAQTSPLRFGRAYPSLHAVSGAGNGISVSREGRYDGMPATSRGTLTANHPSNLMVPQKASVGHGRPLPFPPRDGLLDPFCFHSSNSRGTARNTRLSTDSDDDPFKYDQGSFSAFLRPSREREVSAALRCVSEDSTVSSRALFGEVISSPEAAHAGVNHSTNPFVNGLRSYQTPTLEYDWDYEEDPSEFRIRVRSPPVASSSPAEPANGLSQLAEGPENWRRRQDVNTLLSEGPDWETVLDSAGQFDSNRAIASSSGPSCRSHSLQVAGSSIADCSDTSSVHAPEHDAFSSRERILQHPATDYTPGARNPRTLEDTGRPVFLPKPRLHRVNGYLHNSHRVHTDPTAGSSGNSTRSALVEKLSASIRTRSQRKRALRRLQQDPSRSKFESLGSISSEYSEESCESTEIRMAGRAHAGGPAAKPGTARPVRSAGHVYGGNHGHKVGSGLLASPFPKEPSRALLKGRYSPAKPRKANEDFGHRSPTLFNFPLISLEEAAQRAALNRDDNDDNLTVASGVRTWKNSSMDSSKATQRTTPPTPHLMKPVRTRSYRPSSASILGIPVADRGGYTRYSQELMAMGHDRGISNVTSYKSGTPLVPGRLAPSRASRTPFDYPMMGTSIRSSNRHGLRPVFRTPPCLVPRDRRPTTTTAAATAGRTSNTSSRRPRERSMANDLRQIVSMETGRYSNGPNPVGFLTTEESGYLSWEARRRREVFYYLMCALCVLPFTAALVYAGTADSALSWYTRGEVASLTRRQRRRVLLIGGIISVAWLCALVGFVVYLLAKRLSH</sequence>
<feature type="region of interest" description="Disordered" evidence="1">
    <location>
        <begin position="903"/>
        <end position="954"/>
    </location>
</feature>
<keyword evidence="2" id="KW-1133">Transmembrane helix</keyword>
<gene>
    <name evidence="3" type="ORF">C8A05DRAFT_14280</name>
</gene>
<feature type="compositionally biased region" description="Basic and acidic residues" evidence="1">
    <location>
        <begin position="77"/>
        <end position="91"/>
    </location>
</feature>
<protein>
    <submittedName>
        <fullName evidence="3">Uncharacterized protein</fullName>
    </submittedName>
</protein>
<evidence type="ECO:0000313" key="4">
    <source>
        <dbReference type="Proteomes" id="UP001303889"/>
    </source>
</evidence>
<feature type="region of interest" description="Disordered" evidence="1">
    <location>
        <begin position="70"/>
        <end position="99"/>
    </location>
</feature>
<dbReference type="AlphaFoldDB" id="A0AAN6MMR9"/>
<feature type="compositionally biased region" description="Low complexity" evidence="1">
    <location>
        <begin position="480"/>
        <end position="492"/>
    </location>
</feature>
<feature type="compositionally biased region" description="Basic and acidic residues" evidence="1">
    <location>
        <begin position="568"/>
        <end position="581"/>
    </location>
</feature>
<feature type="region of interest" description="Disordered" evidence="1">
    <location>
        <begin position="19"/>
        <end position="54"/>
    </location>
</feature>
<reference evidence="3" key="1">
    <citation type="journal article" date="2023" name="Mol. Phylogenet. Evol.">
        <title>Genome-scale phylogeny and comparative genomics of the fungal order Sordariales.</title>
        <authorList>
            <person name="Hensen N."/>
            <person name="Bonometti L."/>
            <person name="Westerberg I."/>
            <person name="Brannstrom I.O."/>
            <person name="Guillou S."/>
            <person name="Cros-Aarteil S."/>
            <person name="Calhoun S."/>
            <person name="Haridas S."/>
            <person name="Kuo A."/>
            <person name="Mondo S."/>
            <person name="Pangilinan J."/>
            <person name="Riley R."/>
            <person name="LaButti K."/>
            <person name="Andreopoulos B."/>
            <person name="Lipzen A."/>
            <person name="Chen C."/>
            <person name="Yan M."/>
            <person name="Daum C."/>
            <person name="Ng V."/>
            <person name="Clum A."/>
            <person name="Steindorff A."/>
            <person name="Ohm R.A."/>
            <person name="Martin F."/>
            <person name="Silar P."/>
            <person name="Natvig D.O."/>
            <person name="Lalanne C."/>
            <person name="Gautier V."/>
            <person name="Ament-Velasquez S.L."/>
            <person name="Kruys A."/>
            <person name="Hutchinson M.I."/>
            <person name="Powell A.J."/>
            <person name="Barry K."/>
            <person name="Miller A.N."/>
            <person name="Grigoriev I.V."/>
            <person name="Debuchy R."/>
            <person name="Gladieux P."/>
            <person name="Hiltunen Thoren M."/>
            <person name="Johannesson H."/>
        </authorList>
    </citation>
    <scope>NUCLEOTIDE SEQUENCE</scope>
    <source>
        <strain evidence="3">CBS 103.79</strain>
    </source>
</reference>
<feature type="compositionally biased region" description="Polar residues" evidence="1">
    <location>
        <begin position="27"/>
        <end position="47"/>
    </location>
</feature>
<feature type="region of interest" description="Disordered" evidence="1">
    <location>
        <begin position="649"/>
        <end position="678"/>
    </location>
</feature>
<keyword evidence="2" id="KW-0812">Transmembrane</keyword>
<feature type="transmembrane region" description="Helical" evidence="2">
    <location>
        <begin position="1043"/>
        <end position="1067"/>
    </location>
</feature>